<dbReference type="AlphaFoldDB" id="A0A223ENF3"/>
<dbReference type="EMBL" id="CP017704">
    <property type="protein sequence ID" value="ASS96790.1"/>
    <property type="molecule type" value="Genomic_DNA"/>
</dbReference>
<dbReference type="SUPFAM" id="SSF53335">
    <property type="entry name" value="S-adenosyl-L-methionine-dependent methyltransferases"/>
    <property type="match status" value="1"/>
</dbReference>
<reference evidence="1 2" key="1">
    <citation type="submission" date="2016-10" db="EMBL/GenBank/DDBJ databases">
        <title>The whole genome sequencing and assembly of Bacillus simplex DSM 1321 strain.</title>
        <authorList>
            <person name="Park M.-K."/>
            <person name="Lee Y.-J."/>
            <person name="Yi H."/>
            <person name="Bahn Y.-S."/>
            <person name="Kim J.F."/>
            <person name="Lee D.-W."/>
        </authorList>
    </citation>
    <scope>NUCLEOTIDE SEQUENCE [LARGE SCALE GENOMIC DNA]</scope>
    <source>
        <strain evidence="1 2">DSM 1321</strain>
    </source>
</reference>
<dbReference type="Pfam" id="PF13578">
    <property type="entry name" value="Methyltransf_24"/>
    <property type="match status" value="1"/>
</dbReference>
<dbReference type="Proteomes" id="UP000214618">
    <property type="component" value="Chromosome"/>
</dbReference>
<dbReference type="InterPro" id="IPR029063">
    <property type="entry name" value="SAM-dependent_MTases_sf"/>
</dbReference>
<dbReference type="RefSeq" id="WP_063236264.1">
    <property type="nucleotide sequence ID" value="NZ_BCVO01000042.1"/>
</dbReference>
<name>A0A223ENF3_9BACI</name>
<evidence type="ECO:0000313" key="1">
    <source>
        <dbReference type="EMBL" id="ASS96790.1"/>
    </source>
</evidence>
<sequence length="225" mass="25690">MHRFWETNIRPILTGMNIKKLVEIGAHSGANTVKLLEYCRETNGKLFVIDPKPLFDANTLTSQYGSELYLIKNLSLNVLPFLTDYDAVLLDGDHNWYTVYHELKMIEQNAINRGKFPLVFVHDIEWPYARRDLYYSPESIPEPFRKPYAKKGMLPGLSELIENDGVNFVLNNALYEGGERNGVLTAVEDFLKETELPISFYQVSGSNGLGILVPSDISMDEYITF</sequence>
<dbReference type="GO" id="GO:0016740">
    <property type="term" value="F:transferase activity"/>
    <property type="evidence" value="ECO:0007669"/>
    <property type="project" value="UniProtKB-KW"/>
</dbReference>
<gene>
    <name evidence="1" type="ORF">BS1321_24515</name>
</gene>
<organism evidence="1 2">
    <name type="scientific">Peribacillus simplex NBRC 15720 = DSM 1321</name>
    <dbReference type="NCBI Taxonomy" id="1349754"/>
    <lineage>
        <taxon>Bacteria</taxon>
        <taxon>Bacillati</taxon>
        <taxon>Bacillota</taxon>
        <taxon>Bacilli</taxon>
        <taxon>Bacillales</taxon>
        <taxon>Bacillaceae</taxon>
        <taxon>Peribacillus</taxon>
    </lineage>
</organism>
<accession>A0A223ENF3</accession>
<protein>
    <submittedName>
        <fullName evidence="1">Family 2 glycosyl transferase</fullName>
    </submittedName>
</protein>
<keyword evidence="1" id="KW-0808">Transferase</keyword>
<proteinExistence type="predicted"/>
<dbReference type="OrthoDB" id="2469560at2"/>
<evidence type="ECO:0000313" key="2">
    <source>
        <dbReference type="Proteomes" id="UP000214618"/>
    </source>
</evidence>
<dbReference type="GeneID" id="56475956"/>
<dbReference type="Gene3D" id="3.40.50.150">
    <property type="entry name" value="Vaccinia Virus protein VP39"/>
    <property type="match status" value="1"/>
</dbReference>